<dbReference type="AlphaFoldDB" id="A0A1S2VK15"/>
<comment type="caution">
    <text evidence="1">The sequence shown here is derived from an EMBL/GenBank/DDBJ whole genome shotgun (WGS) entry which is preliminary data.</text>
</comment>
<name>A0A1S2VK15_9BACT</name>
<dbReference type="Proteomes" id="UP000181790">
    <property type="component" value="Unassembled WGS sequence"/>
</dbReference>
<evidence type="ECO:0000313" key="1">
    <source>
        <dbReference type="EMBL" id="OIN59102.1"/>
    </source>
</evidence>
<accession>A0A1S2VK15</accession>
<gene>
    <name evidence="1" type="ORF">BLX24_12925</name>
</gene>
<sequence>MGMTVHPKKDAAVGVRSLVVKRLAPDKYRYFFQFQNLSDQSAEVRIRIRIYPRFFRLLCGWTTFRLTLPAYGFGTGSIDLPYLYKQPRFQWKTSSETGSGIITDVREDLSLMTHNVS</sequence>
<dbReference type="EMBL" id="MORL01000005">
    <property type="protein sequence ID" value="OIN59102.1"/>
    <property type="molecule type" value="Genomic_DNA"/>
</dbReference>
<proteinExistence type="predicted"/>
<protein>
    <submittedName>
        <fullName evidence="1">Uncharacterized protein</fullName>
    </submittedName>
</protein>
<keyword evidence="2" id="KW-1185">Reference proteome</keyword>
<reference evidence="1 2" key="1">
    <citation type="submission" date="2016-10" db="EMBL/GenBank/DDBJ databases">
        <title>Arsenicibacter rosenii gen. nov., sp. nov., an efficient arsenic-methylating bacterium isolated from an arsenic-contaminated paddy soil.</title>
        <authorList>
            <person name="Huang K."/>
        </authorList>
    </citation>
    <scope>NUCLEOTIDE SEQUENCE [LARGE SCALE GENOMIC DNA]</scope>
    <source>
        <strain evidence="1 2">SM-1</strain>
    </source>
</reference>
<evidence type="ECO:0000313" key="2">
    <source>
        <dbReference type="Proteomes" id="UP000181790"/>
    </source>
</evidence>
<organism evidence="1 2">
    <name type="scientific">Arsenicibacter rosenii</name>
    <dbReference type="NCBI Taxonomy" id="1750698"/>
    <lineage>
        <taxon>Bacteria</taxon>
        <taxon>Pseudomonadati</taxon>
        <taxon>Bacteroidota</taxon>
        <taxon>Cytophagia</taxon>
        <taxon>Cytophagales</taxon>
        <taxon>Spirosomataceae</taxon>
        <taxon>Arsenicibacter</taxon>
    </lineage>
</organism>